<organism evidence="1 2">
    <name type="scientific">Bacteroides fragilis str. 2-F-2 #4</name>
    <dbReference type="NCBI Taxonomy" id="1339280"/>
    <lineage>
        <taxon>Bacteria</taxon>
        <taxon>Pseudomonadati</taxon>
        <taxon>Bacteroidota</taxon>
        <taxon>Bacteroidia</taxon>
        <taxon>Bacteroidales</taxon>
        <taxon>Bacteroidaceae</taxon>
        <taxon>Bacteroides</taxon>
    </lineage>
</organism>
<comment type="caution">
    <text evidence="1">The sequence shown here is derived from an EMBL/GenBank/DDBJ whole genome shotgun (WGS) entry which is preliminary data.</text>
</comment>
<dbReference type="EMBL" id="JGDM01000047">
    <property type="protein sequence ID" value="EXZ44819.1"/>
    <property type="molecule type" value="Genomic_DNA"/>
</dbReference>
<protein>
    <submittedName>
        <fullName evidence="1">Uncharacterized protein</fullName>
    </submittedName>
</protein>
<evidence type="ECO:0000313" key="2">
    <source>
        <dbReference type="Proteomes" id="UP000022272"/>
    </source>
</evidence>
<accession>A0A016ACV3</accession>
<evidence type="ECO:0000313" key="1">
    <source>
        <dbReference type="EMBL" id="EXZ44819.1"/>
    </source>
</evidence>
<sequence>MLLSTGIVNLTRRASTLLAKKQVITVKINKNFFIIIQNIKN</sequence>
<dbReference type="Proteomes" id="UP000022272">
    <property type="component" value="Unassembled WGS sequence"/>
</dbReference>
<dbReference type="AlphaFoldDB" id="A0A016ACV3"/>
<gene>
    <name evidence="1" type="ORF">M076_1928</name>
</gene>
<proteinExistence type="predicted"/>
<name>A0A016ACV3_BACFG</name>
<reference evidence="1 2" key="1">
    <citation type="submission" date="2014-02" db="EMBL/GenBank/DDBJ databases">
        <authorList>
            <person name="Sears C."/>
            <person name="Carroll K."/>
            <person name="Sack B.R."/>
            <person name="Qadri F."/>
            <person name="Myers L.L."/>
            <person name="Chung G.-T."/>
            <person name="Escheverria P."/>
            <person name="Fraser C.M."/>
            <person name="Sadzewicz L."/>
            <person name="Shefchek K.A."/>
            <person name="Tallon L."/>
            <person name="Das S.P."/>
            <person name="Daugherty S."/>
            <person name="Mongodin E.F."/>
        </authorList>
    </citation>
    <scope>NUCLEOTIDE SEQUENCE [LARGE SCALE GENOMIC DNA]</scope>
    <source>
        <strain evidence="1 2">2-F-2 #4</strain>
    </source>
</reference>